<dbReference type="Proteomes" id="UP001159427">
    <property type="component" value="Unassembled WGS sequence"/>
</dbReference>
<protein>
    <submittedName>
        <fullName evidence="3">Uncharacterized protein</fullName>
    </submittedName>
</protein>
<comment type="caution">
    <text evidence="3">The sequence shown here is derived from an EMBL/GenBank/DDBJ whole genome shotgun (WGS) entry which is preliminary data.</text>
</comment>
<proteinExistence type="predicted"/>
<evidence type="ECO:0000256" key="1">
    <source>
        <dbReference type="SAM" id="Coils"/>
    </source>
</evidence>
<evidence type="ECO:0000313" key="3">
    <source>
        <dbReference type="EMBL" id="CAH3194923.1"/>
    </source>
</evidence>
<organism evidence="3 4">
    <name type="scientific">Porites evermanni</name>
    <dbReference type="NCBI Taxonomy" id="104178"/>
    <lineage>
        <taxon>Eukaryota</taxon>
        <taxon>Metazoa</taxon>
        <taxon>Cnidaria</taxon>
        <taxon>Anthozoa</taxon>
        <taxon>Hexacorallia</taxon>
        <taxon>Scleractinia</taxon>
        <taxon>Fungiina</taxon>
        <taxon>Poritidae</taxon>
        <taxon>Porites</taxon>
    </lineage>
</organism>
<dbReference type="EMBL" id="CALNXI010004034">
    <property type="protein sequence ID" value="CAH3194923.1"/>
    <property type="molecule type" value="Genomic_DNA"/>
</dbReference>
<evidence type="ECO:0000256" key="2">
    <source>
        <dbReference type="SAM" id="MobiDB-lite"/>
    </source>
</evidence>
<name>A0ABN8SWD9_9CNID</name>
<reference evidence="3 4" key="1">
    <citation type="submission" date="2022-05" db="EMBL/GenBank/DDBJ databases">
        <authorList>
            <consortium name="Genoscope - CEA"/>
            <person name="William W."/>
        </authorList>
    </citation>
    <scope>NUCLEOTIDE SEQUENCE [LARGE SCALE GENOMIC DNA]</scope>
</reference>
<evidence type="ECO:0000313" key="4">
    <source>
        <dbReference type="Proteomes" id="UP001159427"/>
    </source>
</evidence>
<accession>A0ABN8SWD9</accession>
<feature type="region of interest" description="Disordered" evidence="2">
    <location>
        <begin position="382"/>
        <end position="408"/>
    </location>
</feature>
<sequence length="408" mass="45796">MAAQGKRKALVLSENEEQASTSSTTSKKSKKCPKNKVWTSEQVELVLRYIKDYKTKCDFNGIDFEADLASMYTEIRRCMAVDFPDDFGPEVLTEPTKSLKEMSEEEYEAFKRQRDTERSQTKKGYDRVKEKIRNVRQDFRAAVNKGTRSGSGKIVQENFELLSEIWGGSPATTSSSFGIDADLLGTDKSLEMDLFYILFSFCLIMYKNILVSDSSTPDSPNTAIEGQTIETFEPSTDQKPNGVTVSNIPKLVDNKRRHMEKTLSQAQRDQLLMNTAKEDLLMKREMVKSFEQSNKSLEDSISKMTTCLTSLGDGIAKGMQMMAMALSAQPPNSTAHPAPRAPQVYPHINTYNGFPTPFAYENIYTLNRSYVPSHFTRIDSEEVAQSTNVRGPILGASQTPKEDNSRGC</sequence>
<keyword evidence="4" id="KW-1185">Reference proteome</keyword>
<gene>
    <name evidence="3" type="ORF">PEVE_00029016</name>
</gene>
<feature type="coiled-coil region" evidence="1">
    <location>
        <begin position="100"/>
        <end position="145"/>
    </location>
</feature>
<feature type="region of interest" description="Disordered" evidence="2">
    <location>
        <begin position="1"/>
        <end position="33"/>
    </location>
</feature>
<keyword evidence="1" id="KW-0175">Coiled coil</keyword>